<keyword evidence="24" id="KW-1185">Reference proteome</keyword>
<evidence type="ECO:0000256" key="7">
    <source>
        <dbReference type="ARBA" id="ARBA00016240"/>
    </source>
</evidence>
<feature type="domain" description="FPG-type" evidence="21">
    <location>
        <begin position="276"/>
        <end position="311"/>
    </location>
</feature>
<dbReference type="Gene3D" id="1.10.8.50">
    <property type="match status" value="1"/>
</dbReference>
<keyword evidence="8" id="KW-0479">Metal-binding</keyword>
<keyword evidence="13" id="KW-0238">DNA-binding</keyword>
<dbReference type="AlphaFoldDB" id="A0A1I3C0Q9"/>
<comment type="catalytic activity">
    <reaction evidence="19">
        <text>2'-deoxyribonucleotide-(2'-deoxyribose 5'-phosphate)-2'-deoxyribonucleotide-DNA = a 3'-end 2'-deoxyribonucleotide-(2,3-dehydro-2,3-deoxyribose 5'-phosphate)-DNA + a 5'-end 5'-phospho-2'-deoxyribonucleoside-DNA + H(+)</text>
        <dbReference type="Rhea" id="RHEA:66592"/>
        <dbReference type="Rhea" id="RHEA-COMP:13180"/>
        <dbReference type="Rhea" id="RHEA-COMP:16897"/>
        <dbReference type="Rhea" id="RHEA-COMP:17067"/>
        <dbReference type="ChEBI" id="CHEBI:15378"/>
        <dbReference type="ChEBI" id="CHEBI:136412"/>
        <dbReference type="ChEBI" id="CHEBI:157695"/>
        <dbReference type="ChEBI" id="CHEBI:167181"/>
        <dbReference type="EC" id="4.2.99.18"/>
    </reaction>
</comment>
<dbReference type="NCBIfam" id="TIGR00577">
    <property type="entry name" value="fpg"/>
    <property type="match status" value="1"/>
</dbReference>
<evidence type="ECO:0000256" key="17">
    <source>
        <dbReference type="ARBA" id="ARBA00023295"/>
    </source>
</evidence>
<dbReference type="Pfam" id="PF01149">
    <property type="entry name" value="Fapy_DNA_glyco"/>
    <property type="match status" value="1"/>
</dbReference>
<evidence type="ECO:0000256" key="3">
    <source>
        <dbReference type="ARBA" id="ARBA00009409"/>
    </source>
</evidence>
<evidence type="ECO:0000313" key="23">
    <source>
        <dbReference type="EMBL" id="SFH68050.1"/>
    </source>
</evidence>
<feature type="domain" description="Formamidopyrimidine-DNA glycosylase catalytic" evidence="22">
    <location>
        <begin position="34"/>
        <end position="151"/>
    </location>
</feature>
<dbReference type="InterPro" id="IPR015886">
    <property type="entry name" value="H2TH_FPG"/>
</dbReference>
<dbReference type="PANTHER" id="PTHR22993">
    <property type="entry name" value="FORMAMIDOPYRIMIDINE-DNA GLYCOSYLASE"/>
    <property type="match status" value="1"/>
</dbReference>
<evidence type="ECO:0000256" key="5">
    <source>
        <dbReference type="ARBA" id="ARBA00012024"/>
    </source>
</evidence>
<dbReference type="PROSITE" id="PS51068">
    <property type="entry name" value="FPG_CAT"/>
    <property type="match status" value="1"/>
</dbReference>
<evidence type="ECO:0000256" key="14">
    <source>
        <dbReference type="ARBA" id="ARBA00023204"/>
    </source>
</evidence>
<evidence type="ECO:0000313" key="24">
    <source>
        <dbReference type="Proteomes" id="UP000199518"/>
    </source>
</evidence>
<comment type="similarity">
    <text evidence="3">Belongs to the FPG family.</text>
</comment>
<keyword evidence="17" id="KW-0326">Glycosidase</keyword>
<comment type="catalytic activity">
    <reaction evidence="1">
        <text>Hydrolysis of DNA containing ring-opened 7-methylguanine residues, releasing 2,6-diamino-4-hydroxy-5-(N-methyl)formamidopyrimidine.</text>
        <dbReference type="EC" id="3.2.2.23"/>
    </reaction>
</comment>
<dbReference type="STRING" id="1576369.SAMN05421753_10231"/>
<keyword evidence="12" id="KW-0862">Zinc</keyword>
<evidence type="ECO:0000256" key="8">
    <source>
        <dbReference type="ARBA" id="ARBA00022723"/>
    </source>
</evidence>
<dbReference type="InterPro" id="IPR000214">
    <property type="entry name" value="Znf_DNA_glyclase/AP_lyase"/>
</dbReference>
<dbReference type="RefSeq" id="WP_245764498.1">
    <property type="nucleotide sequence ID" value="NZ_FOQD01000002.1"/>
</dbReference>
<dbReference type="GO" id="GO:0008270">
    <property type="term" value="F:zinc ion binding"/>
    <property type="evidence" value="ECO:0007669"/>
    <property type="project" value="UniProtKB-KW"/>
</dbReference>
<evidence type="ECO:0000256" key="9">
    <source>
        <dbReference type="ARBA" id="ARBA00022763"/>
    </source>
</evidence>
<evidence type="ECO:0000256" key="13">
    <source>
        <dbReference type="ARBA" id="ARBA00023125"/>
    </source>
</evidence>
<dbReference type="FunFam" id="1.10.8.50:FF:000003">
    <property type="entry name" value="Formamidopyrimidine-DNA glycosylase"/>
    <property type="match status" value="1"/>
</dbReference>
<evidence type="ECO:0000256" key="10">
    <source>
        <dbReference type="ARBA" id="ARBA00022771"/>
    </source>
</evidence>
<dbReference type="GO" id="GO:0140078">
    <property type="term" value="F:class I DNA-(apurinic or apyrimidinic site) endonuclease activity"/>
    <property type="evidence" value="ECO:0007669"/>
    <property type="project" value="UniProtKB-EC"/>
</dbReference>
<dbReference type="InterPro" id="IPR020629">
    <property type="entry name" value="FPG_Glyclase"/>
</dbReference>
<dbReference type="EMBL" id="FOQD01000002">
    <property type="protein sequence ID" value="SFH68050.1"/>
    <property type="molecule type" value="Genomic_DNA"/>
</dbReference>
<protein>
    <recommendedName>
        <fullName evidence="7">Formamidopyrimidine-DNA glycosylase</fullName>
        <ecNumber evidence="5">3.2.2.23</ecNumber>
        <ecNumber evidence="6">4.2.99.18</ecNumber>
    </recommendedName>
    <alternativeName>
        <fullName evidence="18">DNA-(apurinic or apyrimidinic site) lyase MutM</fullName>
    </alternativeName>
</protein>
<evidence type="ECO:0000256" key="12">
    <source>
        <dbReference type="ARBA" id="ARBA00022833"/>
    </source>
</evidence>
<dbReference type="Pfam" id="PF06831">
    <property type="entry name" value="H2TH"/>
    <property type="match status" value="1"/>
</dbReference>
<dbReference type="GO" id="GO:0003684">
    <property type="term" value="F:damaged DNA binding"/>
    <property type="evidence" value="ECO:0007669"/>
    <property type="project" value="InterPro"/>
</dbReference>
<dbReference type="InterPro" id="IPR012319">
    <property type="entry name" value="FPG_cat"/>
</dbReference>
<dbReference type="SUPFAM" id="SSF57716">
    <property type="entry name" value="Glucocorticoid receptor-like (DNA-binding domain)"/>
    <property type="match status" value="1"/>
</dbReference>
<dbReference type="GO" id="GO:0034039">
    <property type="term" value="F:8-oxo-7,8-dihydroguanine DNA N-glycosylase activity"/>
    <property type="evidence" value="ECO:0007669"/>
    <property type="project" value="TreeGrafter"/>
</dbReference>
<proteinExistence type="inferred from homology"/>
<comment type="subunit">
    <text evidence="4">Monomer.</text>
</comment>
<evidence type="ECO:0000256" key="11">
    <source>
        <dbReference type="ARBA" id="ARBA00022801"/>
    </source>
</evidence>
<name>A0A1I3C0Q9_9PLAN</name>
<keyword evidence="14" id="KW-0234">DNA repair</keyword>
<dbReference type="InterPro" id="IPR035937">
    <property type="entry name" value="FPG_N"/>
</dbReference>
<evidence type="ECO:0000256" key="4">
    <source>
        <dbReference type="ARBA" id="ARBA00011245"/>
    </source>
</evidence>
<dbReference type="SMART" id="SM00898">
    <property type="entry name" value="Fapy_DNA_glyco"/>
    <property type="match status" value="1"/>
</dbReference>
<keyword evidence="11" id="KW-0378">Hydrolase</keyword>
<dbReference type="NCBIfam" id="NF002211">
    <property type="entry name" value="PRK01103.1"/>
    <property type="match status" value="1"/>
</dbReference>
<dbReference type="InterPro" id="IPR010663">
    <property type="entry name" value="Znf_FPG/IleRS"/>
</dbReference>
<accession>A0A1I3C0Q9</accession>
<evidence type="ECO:0000256" key="16">
    <source>
        <dbReference type="ARBA" id="ARBA00023268"/>
    </source>
</evidence>
<keyword evidence="10 20" id="KW-0863">Zinc-finger</keyword>
<comment type="cofactor">
    <cofactor evidence="2">
        <name>Zn(2+)</name>
        <dbReference type="ChEBI" id="CHEBI:29105"/>
    </cofactor>
</comment>
<dbReference type="PANTHER" id="PTHR22993:SF9">
    <property type="entry name" value="FORMAMIDOPYRIMIDINE-DNA GLYCOSYLASE"/>
    <property type="match status" value="1"/>
</dbReference>
<dbReference type="SMART" id="SM01232">
    <property type="entry name" value="H2TH"/>
    <property type="match status" value="1"/>
</dbReference>
<keyword evidence="15" id="KW-0456">Lyase</keyword>
<dbReference type="SUPFAM" id="SSF46946">
    <property type="entry name" value="S13-like H2TH domain"/>
    <property type="match status" value="1"/>
</dbReference>
<evidence type="ECO:0000256" key="20">
    <source>
        <dbReference type="PROSITE-ProRule" id="PRU00391"/>
    </source>
</evidence>
<dbReference type="CDD" id="cd08966">
    <property type="entry name" value="EcFpg-like_N"/>
    <property type="match status" value="1"/>
</dbReference>
<keyword evidence="16" id="KW-0511">Multifunctional enzyme</keyword>
<reference evidence="24" key="1">
    <citation type="submission" date="2016-10" db="EMBL/GenBank/DDBJ databases">
        <authorList>
            <person name="Varghese N."/>
            <person name="Submissions S."/>
        </authorList>
    </citation>
    <scope>NUCLEOTIDE SEQUENCE [LARGE SCALE GENOMIC DNA]</scope>
    <source>
        <strain evidence="24">DSM 26348</strain>
    </source>
</reference>
<evidence type="ECO:0000259" key="22">
    <source>
        <dbReference type="PROSITE" id="PS51068"/>
    </source>
</evidence>
<evidence type="ECO:0000256" key="2">
    <source>
        <dbReference type="ARBA" id="ARBA00001947"/>
    </source>
</evidence>
<dbReference type="EC" id="4.2.99.18" evidence="6"/>
<dbReference type="Gene3D" id="3.20.190.10">
    <property type="entry name" value="MutM-like, N-terminal"/>
    <property type="match status" value="1"/>
</dbReference>
<gene>
    <name evidence="23" type="ORF">SAMN05421753_10231</name>
</gene>
<evidence type="ECO:0000256" key="15">
    <source>
        <dbReference type="ARBA" id="ARBA00023239"/>
    </source>
</evidence>
<organism evidence="23 24">
    <name type="scientific">Planctomicrobium piriforme</name>
    <dbReference type="NCBI Taxonomy" id="1576369"/>
    <lineage>
        <taxon>Bacteria</taxon>
        <taxon>Pseudomonadati</taxon>
        <taxon>Planctomycetota</taxon>
        <taxon>Planctomycetia</taxon>
        <taxon>Planctomycetales</taxon>
        <taxon>Planctomycetaceae</taxon>
        <taxon>Planctomicrobium</taxon>
    </lineage>
</organism>
<evidence type="ECO:0000256" key="6">
    <source>
        <dbReference type="ARBA" id="ARBA00012720"/>
    </source>
</evidence>
<keyword evidence="9" id="KW-0227">DNA damage</keyword>
<evidence type="ECO:0000256" key="19">
    <source>
        <dbReference type="ARBA" id="ARBA00044632"/>
    </source>
</evidence>
<dbReference type="GO" id="GO:0006284">
    <property type="term" value="P:base-excision repair"/>
    <property type="evidence" value="ECO:0007669"/>
    <property type="project" value="InterPro"/>
</dbReference>
<dbReference type="Proteomes" id="UP000199518">
    <property type="component" value="Unassembled WGS sequence"/>
</dbReference>
<dbReference type="InterPro" id="IPR010979">
    <property type="entry name" value="Ribosomal_uS13-like_H2TH"/>
</dbReference>
<evidence type="ECO:0000259" key="21">
    <source>
        <dbReference type="PROSITE" id="PS51066"/>
    </source>
</evidence>
<evidence type="ECO:0000256" key="1">
    <source>
        <dbReference type="ARBA" id="ARBA00001668"/>
    </source>
</evidence>
<evidence type="ECO:0000256" key="18">
    <source>
        <dbReference type="ARBA" id="ARBA00030638"/>
    </source>
</evidence>
<dbReference type="Pfam" id="PF06827">
    <property type="entry name" value="zf-FPG_IleRS"/>
    <property type="match status" value="1"/>
</dbReference>
<dbReference type="SUPFAM" id="SSF81624">
    <property type="entry name" value="N-terminal domain of MutM-like DNA repair proteins"/>
    <property type="match status" value="1"/>
</dbReference>
<sequence>MRLAVLAGLDAPPLTVVQPISDHPTTSPVSISMPELPEVETMVRGVRAAFEGHRLADVSLCDCHCRPILMQPDFPRLRELCIGQKVSSVTRRAKRILIQLESGAAFVIEPRMTGLMLLSDPPDESHLRFEWKLTQGRKRHSVWFWDRRGLGTLRLLDPDQLAAHLGPEKLGPDALEMTADEWVARLRRTDRPVKVALLDQKLVAGIGNLYASEILHRSGIHPEVPASRLTGKRIAKIHAATLEILHEATRYEGSTLGDGTYRNALNKDGSYQNKHRVYARHGQPCVTCGNGEIQRIVQAQRSTFFCARCQKR</sequence>
<dbReference type="PROSITE" id="PS51066">
    <property type="entry name" value="ZF_FPG_2"/>
    <property type="match status" value="1"/>
</dbReference>
<dbReference type="EC" id="3.2.2.23" evidence="5"/>